<comment type="caution">
    <text evidence="2">The sequence shown here is derived from an EMBL/GenBank/DDBJ whole genome shotgun (WGS) entry which is preliminary data.</text>
</comment>
<gene>
    <name evidence="2" type="ORF">E2C01_062817</name>
</gene>
<sequence>MLPAAESTVSIPESYRAHPYQSDPDFCPRHTRPNNRAA</sequence>
<reference evidence="2 3" key="1">
    <citation type="submission" date="2019-05" db="EMBL/GenBank/DDBJ databases">
        <title>Another draft genome of Portunus trituberculatus and its Hox gene families provides insights of decapod evolution.</title>
        <authorList>
            <person name="Jeong J.-H."/>
            <person name="Song I."/>
            <person name="Kim S."/>
            <person name="Choi T."/>
            <person name="Kim D."/>
            <person name="Ryu S."/>
            <person name="Kim W."/>
        </authorList>
    </citation>
    <scope>NUCLEOTIDE SEQUENCE [LARGE SCALE GENOMIC DNA]</scope>
    <source>
        <tissue evidence="2">Muscle</tissue>
    </source>
</reference>
<evidence type="ECO:0000313" key="2">
    <source>
        <dbReference type="EMBL" id="MPC68615.1"/>
    </source>
</evidence>
<organism evidence="2 3">
    <name type="scientific">Portunus trituberculatus</name>
    <name type="common">Swimming crab</name>
    <name type="synonym">Neptunus trituberculatus</name>
    <dbReference type="NCBI Taxonomy" id="210409"/>
    <lineage>
        <taxon>Eukaryota</taxon>
        <taxon>Metazoa</taxon>
        <taxon>Ecdysozoa</taxon>
        <taxon>Arthropoda</taxon>
        <taxon>Crustacea</taxon>
        <taxon>Multicrustacea</taxon>
        <taxon>Malacostraca</taxon>
        <taxon>Eumalacostraca</taxon>
        <taxon>Eucarida</taxon>
        <taxon>Decapoda</taxon>
        <taxon>Pleocyemata</taxon>
        <taxon>Brachyura</taxon>
        <taxon>Eubrachyura</taxon>
        <taxon>Portunoidea</taxon>
        <taxon>Portunidae</taxon>
        <taxon>Portuninae</taxon>
        <taxon>Portunus</taxon>
    </lineage>
</organism>
<accession>A0A5B7HGH4</accession>
<keyword evidence="3" id="KW-1185">Reference proteome</keyword>
<dbReference type="AlphaFoldDB" id="A0A5B7HGH4"/>
<dbReference type="EMBL" id="VSRR010028121">
    <property type="protein sequence ID" value="MPC68615.1"/>
    <property type="molecule type" value="Genomic_DNA"/>
</dbReference>
<protein>
    <submittedName>
        <fullName evidence="2">Uncharacterized protein</fullName>
    </submittedName>
</protein>
<proteinExistence type="predicted"/>
<evidence type="ECO:0000256" key="1">
    <source>
        <dbReference type="SAM" id="MobiDB-lite"/>
    </source>
</evidence>
<name>A0A5B7HGH4_PORTR</name>
<evidence type="ECO:0000313" key="3">
    <source>
        <dbReference type="Proteomes" id="UP000324222"/>
    </source>
</evidence>
<feature type="compositionally biased region" description="Basic residues" evidence="1">
    <location>
        <begin position="29"/>
        <end position="38"/>
    </location>
</feature>
<dbReference type="Proteomes" id="UP000324222">
    <property type="component" value="Unassembled WGS sequence"/>
</dbReference>
<feature type="region of interest" description="Disordered" evidence="1">
    <location>
        <begin position="1"/>
        <end position="38"/>
    </location>
</feature>